<accession>A0ABQ5UPU7</accession>
<comment type="caution">
    <text evidence="2">The sequence shown here is derived from an EMBL/GenBank/DDBJ whole genome shotgun (WGS) entry which is preliminary data.</text>
</comment>
<reference evidence="2" key="2">
    <citation type="submission" date="2023-01" db="EMBL/GenBank/DDBJ databases">
        <title>Draft genome sequence of Maritalea porphyrae strain NBRC 107169.</title>
        <authorList>
            <person name="Sun Q."/>
            <person name="Mori K."/>
        </authorList>
    </citation>
    <scope>NUCLEOTIDE SEQUENCE</scope>
    <source>
        <strain evidence="2">NBRC 107169</strain>
    </source>
</reference>
<feature type="transmembrane region" description="Helical" evidence="1">
    <location>
        <begin position="91"/>
        <end position="116"/>
    </location>
</feature>
<reference evidence="2" key="1">
    <citation type="journal article" date="2014" name="Int. J. Syst. Evol. Microbiol.">
        <title>Complete genome of a new Firmicutes species belonging to the dominant human colonic microbiota ('Ruminococcus bicirculans') reveals two chromosomes and a selective capacity to utilize plant glucans.</title>
        <authorList>
            <consortium name="NISC Comparative Sequencing Program"/>
            <person name="Wegmann U."/>
            <person name="Louis P."/>
            <person name="Goesmann A."/>
            <person name="Henrissat B."/>
            <person name="Duncan S.H."/>
            <person name="Flint H.J."/>
        </authorList>
    </citation>
    <scope>NUCLEOTIDE SEQUENCE</scope>
    <source>
        <strain evidence="2">NBRC 107169</strain>
    </source>
</reference>
<dbReference type="Proteomes" id="UP001161405">
    <property type="component" value="Unassembled WGS sequence"/>
</dbReference>
<dbReference type="EMBL" id="BSNI01000001">
    <property type="protein sequence ID" value="GLQ16325.1"/>
    <property type="molecule type" value="Genomic_DNA"/>
</dbReference>
<keyword evidence="1" id="KW-0472">Membrane</keyword>
<evidence type="ECO:0000256" key="1">
    <source>
        <dbReference type="SAM" id="Phobius"/>
    </source>
</evidence>
<feature type="transmembrane region" description="Helical" evidence="1">
    <location>
        <begin position="20"/>
        <end position="38"/>
    </location>
</feature>
<protein>
    <recommendedName>
        <fullName evidence="4">ABC transporter permease</fullName>
    </recommendedName>
</protein>
<keyword evidence="1" id="KW-0812">Transmembrane</keyword>
<feature type="transmembrane region" description="Helical" evidence="1">
    <location>
        <begin position="159"/>
        <end position="181"/>
    </location>
</feature>
<dbReference type="InterPro" id="IPR056926">
    <property type="entry name" value="FLQE3_permease"/>
</dbReference>
<gene>
    <name evidence="2" type="ORF">GCM10007879_05740</name>
</gene>
<feature type="transmembrane region" description="Helical" evidence="1">
    <location>
        <begin position="211"/>
        <end position="232"/>
    </location>
</feature>
<evidence type="ECO:0000313" key="3">
    <source>
        <dbReference type="Proteomes" id="UP001161405"/>
    </source>
</evidence>
<feature type="transmembrane region" description="Helical" evidence="1">
    <location>
        <begin position="50"/>
        <end position="70"/>
    </location>
</feature>
<evidence type="ECO:0008006" key="4">
    <source>
        <dbReference type="Google" id="ProtNLM"/>
    </source>
</evidence>
<keyword evidence="3" id="KW-1185">Reference proteome</keyword>
<evidence type="ECO:0000313" key="2">
    <source>
        <dbReference type="EMBL" id="GLQ16325.1"/>
    </source>
</evidence>
<feature type="transmembrane region" description="Helical" evidence="1">
    <location>
        <begin position="128"/>
        <end position="150"/>
    </location>
</feature>
<keyword evidence="1" id="KW-1133">Transmembrane helix</keyword>
<name>A0ABQ5UPU7_9HYPH</name>
<organism evidence="2 3">
    <name type="scientific">Maritalea porphyrae</name>
    <dbReference type="NCBI Taxonomy" id="880732"/>
    <lineage>
        <taxon>Bacteria</taxon>
        <taxon>Pseudomonadati</taxon>
        <taxon>Pseudomonadota</taxon>
        <taxon>Alphaproteobacteria</taxon>
        <taxon>Hyphomicrobiales</taxon>
        <taxon>Devosiaceae</taxon>
        <taxon>Maritalea</taxon>
    </lineage>
</organism>
<proteinExistence type="predicted"/>
<sequence length="241" mass="26019">MTRLSQAIATDIRIQFRNGLYHVGIIISLIIAIALAQLTSPQSLGNVVPAAILLIIGGTTMLYVAGMMIFEKDEGTIAAAIVSPLTTKEYLVAKLVSLVLLATLESLVSIYGAIAIHQFGGAATWPNAAWLVLGILVIGIVFTLTGIAVVARFNKITDFLIPMAAISVAMQLPFLYFWGLWKHPALLILPTAAPTMLMDAAFRPLAMWEQFYAIGYSIATVLALGLWAHAAFQKHIIQRMG</sequence>
<dbReference type="Pfam" id="PF24686">
    <property type="entry name" value="FLQE3_permease"/>
    <property type="match status" value="1"/>
</dbReference>
<dbReference type="RefSeq" id="WP_284361892.1">
    <property type="nucleotide sequence ID" value="NZ_BSNI01000001.1"/>
</dbReference>